<dbReference type="Pfam" id="PF00320">
    <property type="entry name" value="GATA"/>
    <property type="match status" value="2"/>
</dbReference>
<dbReference type="GO" id="GO:0005634">
    <property type="term" value="C:nucleus"/>
    <property type="evidence" value="ECO:0007669"/>
    <property type="project" value="UniProtKB-SubCell"/>
</dbReference>
<organism evidence="11 12">
    <name type="scientific">Apophysomyces ossiformis</name>
    <dbReference type="NCBI Taxonomy" id="679940"/>
    <lineage>
        <taxon>Eukaryota</taxon>
        <taxon>Fungi</taxon>
        <taxon>Fungi incertae sedis</taxon>
        <taxon>Mucoromycota</taxon>
        <taxon>Mucoromycotina</taxon>
        <taxon>Mucoromycetes</taxon>
        <taxon>Mucorales</taxon>
        <taxon>Mucorineae</taxon>
        <taxon>Mucoraceae</taxon>
        <taxon>Apophysomyces</taxon>
    </lineage>
</organism>
<dbReference type="Gene3D" id="3.30.50.10">
    <property type="entry name" value="Erythroid Transcription Factor GATA-1, subunit A"/>
    <property type="match status" value="2"/>
</dbReference>
<dbReference type="GO" id="GO:0000981">
    <property type="term" value="F:DNA-binding transcription factor activity, RNA polymerase II-specific"/>
    <property type="evidence" value="ECO:0007669"/>
    <property type="project" value="TreeGrafter"/>
</dbReference>
<dbReference type="SUPFAM" id="SSF57716">
    <property type="entry name" value="Glucocorticoid receptor-like (DNA-binding domain)"/>
    <property type="match status" value="2"/>
</dbReference>
<name>A0A8H7ESI6_9FUNG</name>
<reference evidence="11" key="1">
    <citation type="submission" date="2020-01" db="EMBL/GenBank/DDBJ databases">
        <title>Genome Sequencing of Three Apophysomyces-Like Fungal Strains Confirms a Novel Fungal Genus in the Mucoromycota with divergent Burkholderia-like Endosymbiotic Bacteria.</title>
        <authorList>
            <person name="Stajich J.E."/>
            <person name="Macias A.M."/>
            <person name="Carter-House D."/>
            <person name="Lovett B."/>
            <person name="Kasson L.R."/>
            <person name="Berry K."/>
            <person name="Grigoriev I."/>
            <person name="Chang Y."/>
            <person name="Spatafora J."/>
            <person name="Kasson M.T."/>
        </authorList>
    </citation>
    <scope>NUCLEOTIDE SEQUENCE</scope>
    <source>
        <strain evidence="11">NRRL A-21654</strain>
    </source>
</reference>
<feature type="compositionally biased region" description="Polar residues" evidence="9">
    <location>
        <begin position="54"/>
        <end position="89"/>
    </location>
</feature>
<evidence type="ECO:0000313" key="11">
    <source>
        <dbReference type="EMBL" id="KAF7731451.1"/>
    </source>
</evidence>
<dbReference type="EMBL" id="JABAYA010000010">
    <property type="protein sequence ID" value="KAF7731451.1"/>
    <property type="molecule type" value="Genomic_DNA"/>
</dbReference>
<accession>A0A8H7ESI6</accession>
<dbReference type="InterPro" id="IPR013088">
    <property type="entry name" value="Znf_NHR/GATA"/>
</dbReference>
<dbReference type="AlphaFoldDB" id="A0A8H7ESI6"/>
<evidence type="ECO:0000256" key="8">
    <source>
        <dbReference type="PROSITE-ProRule" id="PRU00094"/>
    </source>
</evidence>
<evidence type="ECO:0000256" key="1">
    <source>
        <dbReference type="ARBA" id="ARBA00004123"/>
    </source>
</evidence>
<feature type="domain" description="GATA-type" evidence="10">
    <location>
        <begin position="84"/>
        <end position="126"/>
    </location>
</feature>
<dbReference type="GO" id="GO:0045944">
    <property type="term" value="P:positive regulation of transcription by RNA polymerase II"/>
    <property type="evidence" value="ECO:0007669"/>
    <property type="project" value="TreeGrafter"/>
</dbReference>
<dbReference type="GO" id="GO:0000978">
    <property type="term" value="F:RNA polymerase II cis-regulatory region sequence-specific DNA binding"/>
    <property type="evidence" value="ECO:0007669"/>
    <property type="project" value="TreeGrafter"/>
</dbReference>
<keyword evidence="2" id="KW-0479">Metal-binding</keyword>
<sequence length="434" mass="46705">MTVKSPFHNKPSTATSVDALHKCPSVNTQVQDSSVPKRLEDVNVQKVQPPAGFESSQVSASSSNDTNRVVEPCSSSAARTDSGPVSVTSCSNCGTTTTPLWRRSPQGETICNACGLYLKARNTTRPPWLKRSNKNPGPAALVALAPAPPKLRAASPVSTPAPSPPAEEVSDDNQNQQCANCQTTTTPLWRRDEQGNTICNACGLYYKLHNVHRPITMKRSTIKRRKRVAAACHGSSGPVHQHYAPGQKRKLSFDEPAPKRIAEGLRPLLPLRPPTLDPVEPDAFPRQHSLPSPPMKPSKIASLLNPMVEKDKRDLPSLPSPPLSAYDTMPFQTRASACDPSFNVTAATAAAFATVSALLNPNSKTHQTLEAHRNELQKEVSNLTSLLTKTTTMLQNLDQVMAVTSKNANNNADIASSLLALAGQRLTAVHSHKG</sequence>
<evidence type="ECO:0000256" key="2">
    <source>
        <dbReference type="ARBA" id="ARBA00022723"/>
    </source>
</evidence>
<dbReference type="PRINTS" id="PR00619">
    <property type="entry name" value="GATAZNFINGER"/>
</dbReference>
<keyword evidence="4" id="KW-0862">Zinc</keyword>
<gene>
    <name evidence="11" type="primary">CIR1_1</name>
    <name evidence="11" type="ORF">EC973_000259</name>
</gene>
<proteinExistence type="predicted"/>
<dbReference type="InterPro" id="IPR000679">
    <property type="entry name" value="Znf_GATA"/>
</dbReference>
<dbReference type="Proteomes" id="UP000605846">
    <property type="component" value="Unassembled WGS sequence"/>
</dbReference>
<evidence type="ECO:0000256" key="6">
    <source>
        <dbReference type="ARBA" id="ARBA00023163"/>
    </source>
</evidence>
<evidence type="ECO:0000256" key="5">
    <source>
        <dbReference type="ARBA" id="ARBA00023015"/>
    </source>
</evidence>
<keyword evidence="12" id="KW-1185">Reference proteome</keyword>
<keyword evidence="3 8" id="KW-0863">Zinc-finger</keyword>
<keyword evidence="7" id="KW-0539">Nucleus</keyword>
<feature type="region of interest" description="Disordered" evidence="9">
    <location>
        <begin position="151"/>
        <end position="174"/>
    </location>
</feature>
<dbReference type="SMART" id="SM00401">
    <property type="entry name" value="ZnF_GATA"/>
    <property type="match status" value="2"/>
</dbReference>
<feature type="domain" description="GATA-type" evidence="10">
    <location>
        <begin position="172"/>
        <end position="225"/>
    </location>
</feature>
<dbReference type="GO" id="GO:0000122">
    <property type="term" value="P:negative regulation of transcription by RNA polymerase II"/>
    <property type="evidence" value="ECO:0007669"/>
    <property type="project" value="TreeGrafter"/>
</dbReference>
<dbReference type="FunFam" id="3.30.50.10:FF:000007">
    <property type="entry name" value="Nitrogen regulatory AreA, N-terminal"/>
    <property type="match status" value="1"/>
</dbReference>
<evidence type="ECO:0000256" key="7">
    <source>
        <dbReference type="ARBA" id="ARBA00023242"/>
    </source>
</evidence>
<evidence type="ECO:0000256" key="4">
    <source>
        <dbReference type="ARBA" id="ARBA00022833"/>
    </source>
</evidence>
<comment type="subcellular location">
    <subcellularLocation>
        <location evidence="1">Nucleus</location>
    </subcellularLocation>
</comment>
<evidence type="ECO:0000256" key="9">
    <source>
        <dbReference type="SAM" id="MobiDB-lite"/>
    </source>
</evidence>
<protein>
    <submittedName>
        <fullName evidence="11">Putative electron transfer flavoprotein subunit</fullName>
    </submittedName>
</protein>
<evidence type="ECO:0000259" key="10">
    <source>
        <dbReference type="PROSITE" id="PS50114"/>
    </source>
</evidence>
<comment type="caution">
    <text evidence="11">The sequence shown here is derived from an EMBL/GenBank/DDBJ whole genome shotgun (WGS) entry which is preliminary data.</text>
</comment>
<dbReference type="PROSITE" id="PS00344">
    <property type="entry name" value="GATA_ZN_FINGER_1"/>
    <property type="match status" value="2"/>
</dbReference>
<feature type="compositionally biased region" description="Polar residues" evidence="9">
    <location>
        <begin position="25"/>
        <end position="34"/>
    </location>
</feature>
<dbReference type="OrthoDB" id="515401at2759"/>
<keyword evidence="5" id="KW-0805">Transcription regulation</keyword>
<dbReference type="PANTHER" id="PTHR10071:SF335">
    <property type="entry name" value="IRON-SENSING TRANSCRIPTIONAL REPRESSOR-RELATED"/>
    <property type="match status" value="1"/>
</dbReference>
<dbReference type="InterPro" id="IPR039355">
    <property type="entry name" value="Transcription_factor_GATA"/>
</dbReference>
<evidence type="ECO:0000256" key="3">
    <source>
        <dbReference type="ARBA" id="ARBA00022771"/>
    </source>
</evidence>
<feature type="region of interest" description="Disordered" evidence="9">
    <location>
        <begin position="1"/>
        <end position="89"/>
    </location>
</feature>
<feature type="region of interest" description="Disordered" evidence="9">
    <location>
        <begin position="268"/>
        <end position="297"/>
    </location>
</feature>
<dbReference type="PANTHER" id="PTHR10071">
    <property type="entry name" value="TRANSCRIPTION FACTOR GATA FAMILY MEMBER"/>
    <property type="match status" value="1"/>
</dbReference>
<keyword evidence="6" id="KW-0804">Transcription</keyword>
<dbReference type="PROSITE" id="PS50114">
    <property type="entry name" value="GATA_ZN_FINGER_2"/>
    <property type="match status" value="2"/>
</dbReference>
<evidence type="ECO:0000313" key="12">
    <source>
        <dbReference type="Proteomes" id="UP000605846"/>
    </source>
</evidence>
<dbReference type="GO" id="GO:0008270">
    <property type="term" value="F:zinc ion binding"/>
    <property type="evidence" value="ECO:0007669"/>
    <property type="project" value="UniProtKB-KW"/>
</dbReference>
<dbReference type="CDD" id="cd00202">
    <property type="entry name" value="ZnF_GATA"/>
    <property type="match status" value="2"/>
</dbReference>